<evidence type="ECO:0000313" key="10">
    <source>
        <dbReference type="Proteomes" id="UP000007264"/>
    </source>
</evidence>
<dbReference type="AlphaFoldDB" id="I0Z7V4"/>
<evidence type="ECO:0000256" key="2">
    <source>
        <dbReference type="ARBA" id="ARBA00004496"/>
    </source>
</evidence>
<evidence type="ECO:0000256" key="3">
    <source>
        <dbReference type="ARBA" id="ARBA00009318"/>
    </source>
</evidence>
<organism evidence="9 10">
    <name type="scientific">Coccomyxa subellipsoidea (strain C-169)</name>
    <name type="common">Green microalga</name>
    <dbReference type="NCBI Taxonomy" id="574566"/>
    <lineage>
        <taxon>Eukaryota</taxon>
        <taxon>Viridiplantae</taxon>
        <taxon>Chlorophyta</taxon>
        <taxon>core chlorophytes</taxon>
        <taxon>Trebouxiophyceae</taxon>
        <taxon>Trebouxiophyceae incertae sedis</taxon>
        <taxon>Coccomyxaceae</taxon>
        <taxon>Coccomyxa</taxon>
        <taxon>Coccomyxa subellipsoidea</taxon>
    </lineage>
</organism>
<dbReference type="Gene3D" id="1.25.40.570">
    <property type="match status" value="1"/>
</dbReference>
<dbReference type="Proteomes" id="UP000007264">
    <property type="component" value="Unassembled WGS sequence"/>
</dbReference>
<name>I0Z7V4_COCSC</name>
<evidence type="ECO:0000256" key="1">
    <source>
        <dbReference type="ARBA" id="ARBA00004123"/>
    </source>
</evidence>
<dbReference type="Pfam" id="PF01399">
    <property type="entry name" value="PCI"/>
    <property type="match status" value="1"/>
</dbReference>
<sequence>MSDEEMEDYGFEYSDEDVQEEDVDIENQYYNSKGMLEGDPQEALKGFQEVVSMEEDKGEWGFRALKQIVKLHFKLGNTDSMLEAYREMLSYTKSAVTRNASEKKINSLLDFVSSSTDMKLLQDFYGTTLDALVEAKNDRLWFKTQLKLCGLWFKLKEYGRASKILRELHKACQAEDGSDDLKKGTQLLEIYALEIQMHTEQKNTKRLKELYNKALTIKSAIPHPRILGIIRECGGKMHMHERSWSDAATDFFEAFKSYDEAGAVRRIQCLKYLVLATMLMESAVDPFDAQEAAPYKQDPEVLAMTNLVAAYQQNDILGFERILKTNKRTIYDDPFIRNYIEDLLKKIRTQVVLKLIQPYTRIRIPFVSQQLNIPEYDVEQLLVALILDSRIQGHIDQVNQLLELESVQTVTTQKYKAIDKWSQHLHSLHQGILNKMS</sequence>
<evidence type="ECO:0000256" key="6">
    <source>
        <dbReference type="ARBA" id="ARBA00022790"/>
    </source>
</evidence>
<dbReference type="SMART" id="SM00088">
    <property type="entry name" value="PINT"/>
    <property type="match status" value="1"/>
</dbReference>
<dbReference type="GeneID" id="17044733"/>
<dbReference type="GO" id="GO:0008180">
    <property type="term" value="C:COP9 signalosome"/>
    <property type="evidence" value="ECO:0007669"/>
    <property type="project" value="UniProtKB-KW"/>
</dbReference>
<comment type="caution">
    <text evidence="9">The sequence shown here is derived from an EMBL/GenBank/DDBJ whole genome shotgun (WGS) entry which is preliminary data.</text>
</comment>
<dbReference type="PANTHER" id="PTHR10678">
    <property type="entry name" value="26S PROTEASOME NON-ATPASE REGULATORY SUBUNIT 11/COP9 SIGNALOSOME COMPLEX SUBUNIT 2"/>
    <property type="match status" value="1"/>
</dbReference>
<evidence type="ECO:0000256" key="4">
    <source>
        <dbReference type="ARBA" id="ARBA00014879"/>
    </source>
</evidence>
<dbReference type="GO" id="GO:0005737">
    <property type="term" value="C:cytoplasm"/>
    <property type="evidence" value="ECO:0007669"/>
    <property type="project" value="UniProtKB-SubCell"/>
</dbReference>
<evidence type="ECO:0000256" key="5">
    <source>
        <dbReference type="ARBA" id="ARBA00022490"/>
    </source>
</evidence>
<dbReference type="STRING" id="574566.I0Z7V4"/>
<keyword evidence="6" id="KW-0736">Signalosome</keyword>
<proteinExistence type="inferred from homology"/>
<dbReference type="InterPro" id="IPR058796">
    <property type="entry name" value="COPS2_C"/>
</dbReference>
<dbReference type="FunFam" id="1.25.40.570:FF:000011">
    <property type="entry name" value="COP9 signalosome complex subunit 2"/>
    <property type="match status" value="1"/>
</dbReference>
<comment type="subcellular location">
    <subcellularLocation>
        <location evidence="2">Cytoplasm</location>
    </subcellularLocation>
    <subcellularLocation>
        <location evidence="1">Nucleus</location>
    </subcellularLocation>
</comment>
<comment type="similarity">
    <text evidence="3">Belongs to the CSN2 family.</text>
</comment>
<dbReference type="SUPFAM" id="SSF46785">
    <property type="entry name" value="Winged helix' DNA-binding domain"/>
    <property type="match status" value="1"/>
</dbReference>
<dbReference type="eggNOG" id="KOG1464">
    <property type="taxonomic scope" value="Eukaryota"/>
</dbReference>
<dbReference type="KEGG" id="csl:COCSUDRAFT_27196"/>
<keyword evidence="7" id="KW-0539">Nucleus</keyword>
<dbReference type="InterPro" id="IPR000717">
    <property type="entry name" value="PCI_dom"/>
</dbReference>
<dbReference type="InterPro" id="IPR036390">
    <property type="entry name" value="WH_DNA-bd_sf"/>
</dbReference>
<feature type="domain" description="PCI" evidence="8">
    <location>
        <begin position="240"/>
        <end position="409"/>
    </location>
</feature>
<keyword evidence="10" id="KW-1185">Reference proteome</keyword>
<gene>
    <name evidence="9" type="ORF">COCSUDRAFT_27196</name>
</gene>
<dbReference type="PROSITE" id="PS50250">
    <property type="entry name" value="PCI"/>
    <property type="match status" value="1"/>
</dbReference>
<dbReference type="SMART" id="SM00753">
    <property type="entry name" value="PAM"/>
    <property type="match status" value="1"/>
</dbReference>
<protein>
    <recommendedName>
        <fullName evidence="4">COP9 signalosome complex subunit 2</fullName>
    </recommendedName>
</protein>
<dbReference type="EMBL" id="AGSI01000002">
    <property type="protein sequence ID" value="EIE26723.1"/>
    <property type="molecule type" value="Genomic_DNA"/>
</dbReference>
<evidence type="ECO:0000256" key="7">
    <source>
        <dbReference type="ARBA" id="ARBA00023242"/>
    </source>
</evidence>
<dbReference type="InterPro" id="IPR050871">
    <property type="entry name" value="26S_Proteasome/COP9_Components"/>
</dbReference>
<keyword evidence="5" id="KW-0963">Cytoplasm</keyword>
<accession>I0Z7V4</accession>
<evidence type="ECO:0000313" key="9">
    <source>
        <dbReference type="EMBL" id="EIE26723.1"/>
    </source>
</evidence>
<evidence type="ECO:0000259" key="8">
    <source>
        <dbReference type="PROSITE" id="PS50250"/>
    </source>
</evidence>
<reference evidence="9 10" key="1">
    <citation type="journal article" date="2012" name="Genome Biol.">
        <title>The genome of the polar eukaryotic microalga coccomyxa subellipsoidea reveals traits of cold adaptation.</title>
        <authorList>
            <person name="Blanc G."/>
            <person name="Agarkova I."/>
            <person name="Grimwood J."/>
            <person name="Kuo A."/>
            <person name="Brueggeman A."/>
            <person name="Dunigan D."/>
            <person name="Gurnon J."/>
            <person name="Ladunga I."/>
            <person name="Lindquist E."/>
            <person name="Lucas S."/>
            <person name="Pangilinan J."/>
            <person name="Proschold T."/>
            <person name="Salamov A."/>
            <person name="Schmutz J."/>
            <person name="Weeks D."/>
            <person name="Yamada T."/>
            <person name="Claverie J.M."/>
            <person name="Grigoriev I."/>
            <person name="Van Etten J."/>
            <person name="Lomsadze A."/>
            <person name="Borodovsky M."/>
        </authorList>
    </citation>
    <scope>NUCLEOTIDE SEQUENCE [LARGE SCALE GENOMIC DNA]</scope>
    <source>
        <strain evidence="9 10">C-169</strain>
    </source>
</reference>
<dbReference type="OrthoDB" id="194139at2759"/>
<dbReference type="Pfam" id="PF25983">
    <property type="entry name" value="COPS2_C"/>
    <property type="match status" value="1"/>
</dbReference>
<dbReference type="RefSeq" id="XP_005651267.1">
    <property type="nucleotide sequence ID" value="XM_005651210.1"/>
</dbReference>